<feature type="domain" description="Protein kinase" evidence="5">
    <location>
        <begin position="95"/>
        <end position="362"/>
    </location>
</feature>
<dbReference type="Proteomes" id="UP000695000">
    <property type="component" value="Unplaced"/>
</dbReference>
<gene>
    <name evidence="7" type="primary">LOC108560890</name>
</gene>
<feature type="region of interest" description="Disordered" evidence="4">
    <location>
        <begin position="446"/>
        <end position="469"/>
    </location>
</feature>
<dbReference type="PANTHER" id="PTHR24359">
    <property type="entry name" value="SERINE/THREONINE-PROTEIN KINASE SBK1"/>
    <property type="match status" value="1"/>
</dbReference>
<dbReference type="PROSITE" id="PS50011">
    <property type="entry name" value="PROTEIN_KINASE_DOM"/>
    <property type="match status" value="1"/>
</dbReference>
<keyword evidence="1 3" id="KW-0547">Nucleotide-binding</keyword>
<dbReference type="InterPro" id="IPR008271">
    <property type="entry name" value="Ser/Thr_kinase_AS"/>
</dbReference>
<dbReference type="PANTHER" id="PTHR24359:SF1">
    <property type="entry name" value="INHIBITOR OF NUCLEAR FACTOR KAPPA-B KINASE EPSILON SUBUNIT HOMOLOG 1-RELATED"/>
    <property type="match status" value="1"/>
</dbReference>
<sequence>MKDRDALERRSARADRRRLSLTYSSKRRDASVDQTSLSSDRCSDVNNSLHSLFLKDANAERTVNMGSNKMKHAIGGSIHRIREFELEKVSLADEFDILQIVGEGWFGKILLVEHKATDTEMVLKALPKPYTALRDFYREFHYGLHLGAHKNIITTYDVAFETAGFYVFSQEYAPLGDLTSNVQETGIGELHTKRVAKQLAAALEHLHTRDLVHRDVKLDNILVFKSDFSRIKLCDFGETRRVGCVVPRRNEWLPYAPPEVLQIQADKDYMTVTSHDVWQFGIVIFVCLTGCLPWQKAACDDPRYTRYLSWHLSTMKIGRQPKLFKLISSKGQRLFKKYLEPRPEKRPAGLAELYRFMDDRWLSKIGIEKNNEVPAEEEGLCPSMYSFHSSPAEKNKLLFSLTQYGLETTVDRAAKKDRIRDWIQNSVIEEEDEDVEDYEDTDDDIRIKDHQTGPAGERIHNRGPITDRRISNGHATIERRISRRNSIRKVPEVYSPPIDPRIPLEQQKDKLIEAKATTKTTTKTMMKQANSLDESDGTSSLYTSNESSASQTTINFDHFGIKNALPFQTIKLQSSVSTESDSSTKHRINIQVPQSQYTIALNGKAPPIAPKRTVREDKRFGAYGNFGSKSSSSNSNNSKK</sequence>
<proteinExistence type="predicted"/>
<dbReference type="Pfam" id="PF00069">
    <property type="entry name" value="Pkinase"/>
    <property type="match status" value="1"/>
</dbReference>
<evidence type="ECO:0000313" key="7">
    <source>
        <dbReference type="RefSeq" id="XP_017774093.1"/>
    </source>
</evidence>
<keyword evidence="6" id="KW-1185">Reference proteome</keyword>
<evidence type="ECO:0000256" key="1">
    <source>
        <dbReference type="ARBA" id="ARBA00022741"/>
    </source>
</evidence>
<protein>
    <submittedName>
        <fullName evidence="7">Mitogen-activated protein kinase kinase kinase kinase 5-like</fullName>
    </submittedName>
</protein>
<evidence type="ECO:0000256" key="4">
    <source>
        <dbReference type="SAM" id="MobiDB-lite"/>
    </source>
</evidence>
<feature type="binding site" evidence="3">
    <location>
        <position position="124"/>
    </location>
    <ligand>
        <name>ATP</name>
        <dbReference type="ChEBI" id="CHEBI:30616"/>
    </ligand>
</feature>
<name>A0ABM1MHP3_NICVS</name>
<dbReference type="GeneID" id="108560890"/>
<organism evidence="6 7">
    <name type="scientific">Nicrophorus vespilloides</name>
    <name type="common">Boreal carrion beetle</name>
    <dbReference type="NCBI Taxonomy" id="110193"/>
    <lineage>
        <taxon>Eukaryota</taxon>
        <taxon>Metazoa</taxon>
        <taxon>Ecdysozoa</taxon>
        <taxon>Arthropoda</taxon>
        <taxon>Hexapoda</taxon>
        <taxon>Insecta</taxon>
        <taxon>Pterygota</taxon>
        <taxon>Neoptera</taxon>
        <taxon>Endopterygota</taxon>
        <taxon>Coleoptera</taxon>
        <taxon>Polyphaga</taxon>
        <taxon>Staphyliniformia</taxon>
        <taxon>Silphidae</taxon>
        <taxon>Nicrophorinae</taxon>
        <taxon>Nicrophorus</taxon>
    </lineage>
</organism>
<dbReference type="SMART" id="SM00220">
    <property type="entry name" value="S_TKc"/>
    <property type="match status" value="1"/>
</dbReference>
<evidence type="ECO:0000313" key="6">
    <source>
        <dbReference type="Proteomes" id="UP000695000"/>
    </source>
</evidence>
<keyword evidence="2 3" id="KW-0067">ATP-binding</keyword>
<feature type="region of interest" description="Disordered" evidence="4">
    <location>
        <begin position="606"/>
        <end position="640"/>
    </location>
</feature>
<evidence type="ECO:0000256" key="2">
    <source>
        <dbReference type="ARBA" id="ARBA00022840"/>
    </source>
</evidence>
<dbReference type="Gene3D" id="1.10.510.10">
    <property type="entry name" value="Transferase(Phosphotransferase) domain 1"/>
    <property type="match status" value="1"/>
</dbReference>
<dbReference type="InterPro" id="IPR011009">
    <property type="entry name" value="Kinase-like_dom_sf"/>
</dbReference>
<dbReference type="InterPro" id="IPR017441">
    <property type="entry name" value="Protein_kinase_ATP_BS"/>
</dbReference>
<dbReference type="InterPro" id="IPR000719">
    <property type="entry name" value="Prot_kinase_dom"/>
</dbReference>
<dbReference type="SUPFAM" id="SSF56112">
    <property type="entry name" value="Protein kinase-like (PK-like)"/>
    <property type="match status" value="1"/>
</dbReference>
<evidence type="ECO:0000256" key="3">
    <source>
        <dbReference type="PROSITE-ProRule" id="PRU10141"/>
    </source>
</evidence>
<reference evidence="7" key="1">
    <citation type="submission" date="2025-08" db="UniProtKB">
        <authorList>
            <consortium name="RefSeq"/>
        </authorList>
    </citation>
    <scope>IDENTIFICATION</scope>
    <source>
        <tissue evidence="7">Whole Larva</tissue>
    </source>
</reference>
<accession>A0ABM1MHP3</accession>
<evidence type="ECO:0000259" key="5">
    <source>
        <dbReference type="PROSITE" id="PS50011"/>
    </source>
</evidence>
<dbReference type="PROSITE" id="PS00107">
    <property type="entry name" value="PROTEIN_KINASE_ATP"/>
    <property type="match status" value="1"/>
</dbReference>
<dbReference type="PROSITE" id="PS00108">
    <property type="entry name" value="PROTEIN_KINASE_ST"/>
    <property type="match status" value="1"/>
</dbReference>
<feature type="compositionally biased region" description="Low complexity" evidence="4">
    <location>
        <begin position="628"/>
        <end position="640"/>
    </location>
</feature>
<dbReference type="RefSeq" id="XP_017774093.1">
    <property type="nucleotide sequence ID" value="XM_017918604.1"/>
</dbReference>